<dbReference type="GO" id="GO:0006536">
    <property type="term" value="P:glutamate metabolic process"/>
    <property type="evidence" value="ECO:0007669"/>
    <property type="project" value="TreeGrafter"/>
</dbReference>
<proteinExistence type="predicted"/>
<gene>
    <name evidence="1" type="ORF">A1Q2_02450</name>
</gene>
<dbReference type="GO" id="GO:0047820">
    <property type="term" value="F:D-glutamate cyclase activity"/>
    <property type="evidence" value="ECO:0007669"/>
    <property type="project" value="TreeGrafter"/>
</dbReference>
<evidence type="ECO:0000313" key="2">
    <source>
        <dbReference type="Proteomes" id="UP000006757"/>
    </source>
</evidence>
<comment type="caution">
    <text evidence="1">The sequence shown here is derived from an EMBL/GenBank/DDBJ whole genome shotgun (WGS) entry which is preliminary data.</text>
</comment>
<evidence type="ECO:0000313" key="1">
    <source>
        <dbReference type="EMBL" id="EKD03229.1"/>
    </source>
</evidence>
<dbReference type="HOGENOM" id="CLU_1732784_0_0_1"/>
<dbReference type="AlphaFoldDB" id="K1WQB1"/>
<dbReference type="EMBL" id="AMBO01000261">
    <property type="protein sequence ID" value="EKD03229.1"/>
    <property type="molecule type" value="Genomic_DNA"/>
</dbReference>
<name>K1WQB1_TRIAC</name>
<dbReference type="SUPFAM" id="SSF160920">
    <property type="entry name" value="PSTPO5379-like"/>
    <property type="match status" value="1"/>
</dbReference>
<keyword evidence="2" id="KW-1185">Reference proteome</keyword>
<dbReference type="STRING" id="1220162.K1WQB1"/>
<dbReference type="InterPro" id="IPR038021">
    <property type="entry name" value="Putative_hydro-lyase"/>
</dbReference>
<accession>K1WQB1</accession>
<sequence>MTARVGRSVVPVRSSLTISIVGALARRRADADELSDEDKRDTKVSCVFSTGPNRLALAIEHSMTRQTQTAADVRRAARDGLKGSTAGLAPGHVQANLIILPERYAKDFRNLCLRNPVACPLLAETKPGETRFPPGVADGIDIRTDVPGYNV</sequence>
<dbReference type="Proteomes" id="UP000006757">
    <property type="component" value="Unassembled WGS sequence"/>
</dbReference>
<dbReference type="Gene3D" id="3.40.1640.10">
    <property type="entry name" value="PSTPO5379-like"/>
    <property type="match status" value="1"/>
</dbReference>
<dbReference type="PANTHER" id="PTHR32022:SF10">
    <property type="entry name" value="D-GLUTAMATE CYCLASE, MITOCHONDRIAL"/>
    <property type="match status" value="1"/>
</dbReference>
<protein>
    <submittedName>
        <fullName evidence="1">Uncharacterized protein</fullName>
    </submittedName>
</protein>
<dbReference type="InParanoid" id="K1WQB1"/>
<reference evidence="1 2" key="1">
    <citation type="journal article" date="2012" name="Eukaryot. Cell">
        <title>Genome sequence of the Trichosporon asahii environmental strain CBS 8904.</title>
        <authorList>
            <person name="Yang R.Y."/>
            <person name="Li H.T."/>
            <person name="Zhu H."/>
            <person name="Zhou G.P."/>
            <person name="Wang M."/>
            <person name="Wang L."/>
        </authorList>
    </citation>
    <scope>NUCLEOTIDE SEQUENCE [LARGE SCALE GENOMIC DNA]</scope>
    <source>
        <strain evidence="1 2">CBS 8904</strain>
    </source>
</reference>
<dbReference type="PANTHER" id="PTHR32022">
    <property type="entry name" value="D-GLUTAMATE CYCLASE, MITOCHONDRIAL"/>
    <property type="match status" value="1"/>
</dbReference>
<organism evidence="1 2">
    <name type="scientific">Trichosporon asahii var. asahii (strain CBS 8904)</name>
    <name type="common">Yeast</name>
    <dbReference type="NCBI Taxonomy" id="1220162"/>
    <lineage>
        <taxon>Eukaryota</taxon>
        <taxon>Fungi</taxon>
        <taxon>Dikarya</taxon>
        <taxon>Basidiomycota</taxon>
        <taxon>Agaricomycotina</taxon>
        <taxon>Tremellomycetes</taxon>
        <taxon>Trichosporonales</taxon>
        <taxon>Trichosporonaceae</taxon>
        <taxon>Trichosporon</taxon>
    </lineage>
</organism>